<evidence type="ECO:0000256" key="1">
    <source>
        <dbReference type="ARBA" id="ARBA00022690"/>
    </source>
</evidence>
<organism evidence="4 5">
    <name type="scientific">Methanolobus mangrovi</name>
    <dbReference type="NCBI Taxonomy" id="3072977"/>
    <lineage>
        <taxon>Archaea</taxon>
        <taxon>Methanobacteriati</taxon>
        <taxon>Methanobacteriota</taxon>
        <taxon>Stenosarchaea group</taxon>
        <taxon>Methanomicrobia</taxon>
        <taxon>Methanosarcinales</taxon>
        <taxon>Methanosarcinaceae</taxon>
        <taxon>Methanolobus</taxon>
    </lineage>
</organism>
<keyword evidence="2" id="KW-0789">Thiol protease inhibitor</keyword>
<proteinExistence type="predicted"/>
<name>A0AA51UGR1_9EURY</name>
<reference evidence="4" key="1">
    <citation type="submission" date="2023-08" db="EMBL/GenBank/DDBJ databases">
        <title>Methanolobus mangrovi sp. nov. and Methanolobus sediminis sp. nov, two novel methylotrophic methanogens isolated from mangrove sediments in China.</title>
        <authorList>
            <person name="Zhou J."/>
        </authorList>
    </citation>
    <scope>NUCLEOTIDE SEQUENCE</scope>
    <source>
        <strain evidence="4">FTZ2</strain>
    </source>
</reference>
<dbReference type="SUPFAM" id="SSF141066">
    <property type="entry name" value="ICP-like"/>
    <property type="match status" value="1"/>
</dbReference>
<dbReference type="GO" id="GO:0004869">
    <property type="term" value="F:cysteine-type endopeptidase inhibitor activity"/>
    <property type="evidence" value="ECO:0007669"/>
    <property type="project" value="UniProtKB-KW"/>
</dbReference>
<dbReference type="Proteomes" id="UP001183006">
    <property type="component" value="Chromosome"/>
</dbReference>
<keyword evidence="5" id="KW-1185">Reference proteome</keyword>
<dbReference type="KEGG" id="mmav:RE476_03390"/>
<dbReference type="RefSeq" id="WP_309308995.1">
    <property type="nucleotide sequence ID" value="NZ_CP133594.1"/>
</dbReference>
<dbReference type="EMBL" id="CP133594">
    <property type="protein sequence ID" value="WMW22881.1"/>
    <property type="molecule type" value="Genomic_DNA"/>
</dbReference>
<sequence>MNNKFIKIIALIAILSLVILNSGCVASDEDNVQGELPTSEDNNTADEITDMVQPITSSYSENDSQNTVYAIKGDTILVKLTENPTTGYSWNLTHGDGLKLKEDNYEQQEGTEKLVGAGGFHQWTFEVVDTGEQNISAIYMRPWEEKTGAEDTFKLNVMVLEEDELIKGTGTIAYLELEGGFYGIIAEDESHYDPINLAEQFQNDGNMVEFVAYPRNDLMSFHMWGQLIEIRTITEVSE</sequence>
<dbReference type="Pfam" id="PF09394">
    <property type="entry name" value="Inhibitor_I42"/>
    <property type="match status" value="1"/>
</dbReference>
<evidence type="ECO:0000256" key="2">
    <source>
        <dbReference type="ARBA" id="ARBA00022704"/>
    </source>
</evidence>
<dbReference type="InterPro" id="IPR018990">
    <property type="entry name" value="Prot_inh_I42_chagasin"/>
</dbReference>
<evidence type="ECO:0000313" key="4">
    <source>
        <dbReference type="EMBL" id="WMW22881.1"/>
    </source>
</evidence>
<accession>A0AA51UGR1</accession>
<dbReference type="PANTHER" id="PTHR36530:SF1">
    <property type="entry name" value="AMOEBIASIN-1"/>
    <property type="match status" value="1"/>
</dbReference>
<dbReference type="GeneID" id="84229153"/>
<gene>
    <name evidence="4" type="ORF">RE476_03390</name>
</gene>
<evidence type="ECO:0000259" key="3">
    <source>
        <dbReference type="Pfam" id="PF09394"/>
    </source>
</evidence>
<dbReference type="Gene3D" id="2.60.40.2020">
    <property type="match status" value="1"/>
</dbReference>
<dbReference type="PANTHER" id="PTHR36530">
    <property type="entry name" value="INHIBITOR OF CYSTEINE PEPTIDASE"/>
    <property type="match status" value="1"/>
</dbReference>
<feature type="domain" description="Proteinase inhibitor I42 chagasin" evidence="3">
    <location>
        <begin position="72"/>
        <end position="157"/>
    </location>
</feature>
<evidence type="ECO:0000313" key="5">
    <source>
        <dbReference type="Proteomes" id="UP001183006"/>
    </source>
</evidence>
<protein>
    <submittedName>
        <fullName evidence="4">Protease inhibitor I42 family protein</fullName>
    </submittedName>
</protein>
<dbReference type="InterPro" id="IPR052781">
    <property type="entry name" value="Cys_protease_inhibitor_I42"/>
</dbReference>
<keyword evidence="1" id="KW-0646">Protease inhibitor</keyword>
<dbReference type="InterPro" id="IPR036331">
    <property type="entry name" value="Chagasin-like_sf"/>
</dbReference>
<dbReference type="AlphaFoldDB" id="A0AA51UGR1"/>